<evidence type="ECO:0000313" key="2">
    <source>
        <dbReference type="Proteomes" id="UP000055854"/>
    </source>
</evidence>
<gene>
    <name evidence="1" type="ORF">ATB53_14070</name>
</gene>
<reference evidence="1 2" key="1">
    <citation type="submission" date="2015-11" db="EMBL/GenBank/DDBJ databases">
        <title>Long Read and Single Molecule DNA Sequencing Simplifies Genome Assembly and TAL Effector Gene Analysis of Xanthomonas translucens.</title>
        <authorList>
            <person name="Peng Z."/>
            <person name="Hu Y."/>
            <person name="Xie J."/>
            <person name="Potnis N."/>
            <person name="Akhunova A."/>
            <person name="Jones J."/>
            <person name="Liu Z."/>
            <person name="White F."/>
            <person name="Liu S."/>
        </authorList>
    </citation>
    <scope>NUCLEOTIDE SEQUENCE [LARGE SCALE GENOMIC DNA]</scope>
    <source>
        <strain evidence="1 2">B1</strain>
    </source>
</reference>
<dbReference type="RefSeq" id="WP_003478040.1">
    <property type="nucleotide sequence ID" value="NZ_JBHLYD010000030.1"/>
</dbReference>
<organism evidence="1 2">
    <name type="scientific">Xanthomonas campestris pv. translucens</name>
    <dbReference type="NCBI Taxonomy" id="343"/>
    <lineage>
        <taxon>Bacteria</taxon>
        <taxon>Pseudomonadati</taxon>
        <taxon>Pseudomonadota</taxon>
        <taxon>Gammaproteobacteria</taxon>
        <taxon>Lysobacterales</taxon>
        <taxon>Lysobacteraceae</taxon>
        <taxon>Xanthomonas</taxon>
        <taxon>Xanthomonas translucens group</taxon>
    </lineage>
</organism>
<dbReference type="AlphaFoldDB" id="A0A120EXD7"/>
<accession>A0A120EXD7</accession>
<evidence type="ECO:0000313" key="1">
    <source>
        <dbReference type="EMBL" id="KWV14252.1"/>
    </source>
</evidence>
<name>A0A120EXD7_XANCT</name>
<proteinExistence type="predicted"/>
<dbReference type="EMBL" id="LNTA01000105">
    <property type="protein sequence ID" value="KWV14252.1"/>
    <property type="molecule type" value="Genomic_DNA"/>
</dbReference>
<comment type="caution">
    <text evidence="1">The sequence shown here is derived from an EMBL/GenBank/DDBJ whole genome shotgun (WGS) entry which is preliminary data.</text>
</comment>
<dbReference type="OrthoDB" id="5998436at2"/>
<sequence>MARANRQPPQPPAQKWWQTLSFKRAAAEVSAVLVLVGGTYGFVQYVEVKPLERHLAEAQAAACKPAPSSPSSEFSLLPGDSRVLWDGALTVSNATRGADGTKTRLRATLRKGASVERAGLSPGDSFDVPVAGQGAYQIYLKRSTADFIEVSVLHRP</sequence>
<dbReference type="Proteomes" id="UP000055854">
    <property type="component" value="Unassembled WGS sequence"/>
</dbReference>
<protein>
    <submittedName>
        <fullName evidence="1">Uncharacterized protein</fullName>
    </submittedName>
</protein>